<dbReference type="AlphaFoldDB" id="A0AAD6J6Z2"/>
<keyword evidence="4" id="KW-1185">Reference proteome</keyword>
<organism evidence="3 4">
    <name type="scientific">Drechslerella dactyloides</name>
    <name type="common">Nematode-trapping fungus</name>
    <name type="synonym">Arthrobotrys dactyloides</name>
    <dbReference type="NCBI Taxonomy" id="74499"/>
    <lineage>
        <taxon>Eukaryota</taxon>
        <taxon>Fungi</taxon>
        <taxon>Dikarya</taxon>
        <taxon>Ascomycota</taxon>
        <taxon>Pezizomycotina</taxon>
        <taxon>Orbiliomycetes</taxon>
        <taxon>Orbiliales</taxon>
        <taxon>Orbiliaceae</taxon>
        <taxon>Drechslerella</taxon>
    </lineage>
</organism>
<evidence type="ECO:0000256" key="2">
    <source>
        <dbReference type="SAM" id="MobiDB-lite"/>
    </source>
</evidence>
<feature type="compositionally biased region" description="Low complexity" evidence="2">
    <location>
        <begin position="905"/>
        <end position="939"/>
    </location>
</feature>
<proteinExistence type="predicted"/>
<comment type="caution">
    <text evidence="3">The sequence shown here is derived from an EMBL/GenBank/DDBJ whole genome shotgun (WGS) entry which is preliminary data.</text>
</comment>
<feature type="coiled-coil region" evidence="1">
    <location>
        <begin position="138"/>
        <end position="172"/>
    </location>
</feature>
<evidence type="ECO:0000313" key="4">
    <source>
        <dbReference type="Proteomes" id="UP001221413"/>
    </source>
</evidence>
<protein>
    <submittedName>
        <fullName evidence="3">Uncharacterized protein</fullName>
    </submittedName>
</protein>
<evidence type="ECO:0000256" key="1">
    <source>
        <dbReference type="SAM" id="Coils"/>
    </source>
</evidence>
<dbReference type="Proteomes" id="UP001221413">
    <property type="component" value="Unassembled WGS sequence"/>
</dbReference>
<feature type="compositionally biased region" description="Basic and acidic residues" evidence="2">
    <location>
        <begin position="539"/>
        <end position="577"/>
    </location>
</feature>
<feature type="compositionally biased region" description="Low complexity" evidence="2">
    <location>
        <begin position="580"/>
        <end position="589"/>
    </location>
</feature>
<feature type="compositionally biased region" description="Polar residues" evidence="2">
    <location>
        <begin position="598"/>
        <end position="612"/>
    </location>
</feature>
<sequence>MPFGISFGSSSKAKDGASDGSISPPTMSRKEQRKQKGNGGMTYLHDITSKDEPSRYRLRNVIDPRSNGQFMDMQAFGGGGGGGHHVSSHSSARATPRAVQPDFVQSKLVRQIESTLNQTVRQALLHWDEHALTLENNYDELLHERNGLHMENRSLQKQVAALQKDVNEKVALLKEFQEGHMKSAGSRRLAPSTSTISDEYEALERQVKNTVFSRLARLNVRHADVKTLLRHQPFGDAVKELIVDQNAVKDAVNLPLGLSEVVPDDEVKGLLNWMTQGVIHAVLHRRVMDMGMPGLHESELSAINKVFELIALSEGGQGVKNAEQWRADTYQRLAYWAENVDDLTKYAESSAAVAEVASLFSTIIDGAEQDLYRILEPLCDESTPEGANFRHQLVAIVDNALQFSILIGSQVSRYKLLKAIQPNGGTDFMGVPEHLEDPSAEANSLFYAVPALVKTSNEEGESYETSELLVQGKIYVLFGVTAPRDLDEEEEEEPEASVPDVPVSTPPEQTKPTREIKLASPVNGEDMVDQSTDSNLDIINREDLSPQRYKSAIEKEQTQPSEEQRRAAQESEQRPEPVESASTVASAASQLSTHDEPNTSMMAFSETATGNPQELIIVPTFKGEEAASPATTTTPGQTPPLTPQPETHGATATTISVDSESDMAALPPPLLQQEQPATEAEAEVETPLEESSPPEASTTTTPTPTTLPPLETAETAPQADENPISQTQSTPPAAAAAAAAGDSNPQPSEPSSSSNPLPAPSLASRFQATEASQTEAPASPSSPALPQAPALPQLLELQGVPPVPADSSRDTSPIQTPATESAPLPVPSAQLETPSPAVEEEAAASASLTPLEVEAEAAAAPPSPPPPSAAQDPVAAAPAEVEAEAEAEAEMEAAASPAPSPPSTSPIATSLPSAPERAHLPSSSNSSSSVTESTPRSVPKLTVSLAGTGVVVEEAAEAEAEVEAASEEKGTAVTVQEAGGVEVVL</sequence>
<keyword evidence="1" id="KW-0175">Coiled coil</keyword>
<feature type="region of interest" description="Disordered" evidence="2">
    <location>
        <begin position="79"/>
        <end position="99"/>
    </location>
</feature>
<accession>A0AAD6J6Z2</accession>
<feature type="compositionally biased region" description="Acidic residues" evidence="2">
    <location>
        <begin position="881"/>
        <end position="891"/>
    </location>
</feature>
<feature type="compositionally biased region" description="Acidic residues" evidence="2">
    <location>
        <begin position="486"/>
        <end position="495"/>
    </location>
</feature>
<evidence type="ECO:0000313" key="3">
    <source>
        <dbReference type="EMBL" id="KAJ6263457.1"/>
    </source>
</evidence>
<dbReference type="EMBL" id="JAQGDS010000002">
    <property type="protein sequence ID" value="KAJ6263457.1"/>
    <property type="molecule type" value="Genomic_DNA"/>
</dbReference>
<gene>
    <name evidence="3" type="ORF">Dda_2021</name>
</gene>
<feature type="compositionally biased region" description="Low complexity" evidence="2">
    <location>
        <begin position="832"/>
        <end position="860"/>
    </location>
</feature>
<feature type="compositionally biased region" description="Polar residues" evidence="2">
    <location>
        <begin position="810"/>
        <end position="819"/>
    </location>
</feature>
<reference evidence="3" key="1">
    <citation type="submission" date="2023-01" db="EMBL/GenBank/DDBJ databases">
        <title>The chitinases involved in constricting ring structure development in the nematode-trapping fungus Drechslerella dactyloides.</title>
        <authorList>
            <person name="Wang R."/>
            <person name="Zhang L."/>
            <person name="Tang P."/>
            <person name="Li S."/>
            <person name="Liang L."/>
        </authorList>
    </citation>
    <scope>NUCLEOTIDE SEQUENCE</scope>
    <source>
        <strain evidence="3">YMF1.00031</strain>
    </source>
</reference>
<name>A0AAD6J6Z2_DREDA</name>
<feature type="compositionally biased region" description="Low complexity" evidence="2">
    <location>
        <begin position="689"/>
        <end position="717"/>
    </location>
</feature>
<feature type="region of interest" description="Disordered" evidence="2">
    <location>
        <begin position="1"/>
        <end position="46"/>
    </location>
</feature>
<feature type="compositionally biased region" description="Low complexity" evidence="2">
    <location>
        <begin position="869"/>
        <end position="880"/>
    </location>
</feature>
<feature type="compositionally biased region" description="Low complexity" evidence="2">
    <location>
        <begin position="733"/>
        <end position="798"/>
    </location>
</feature>
<feature type="region of interest" description="Disordered" evidence="2">
    <location>
        <begin position="486"/>
        <end position="944"/>
    </location>
</feature>